<dbReference type="PRINTS" id="PR00449">
    <property type="entry name" value="RASTRNSFRMNG"/>
</dbReference>
<dbReference type="PROSITE" id="PS51420">
    <property type="entry name" value="RHO"/>
    <property type="match status" value="1"/>
</dbReference>
<dbReference type="SMART" id="SM00174">
    <property type="entry name" value="RHO"/>
    <property type="match status" value="1"/>
</dbReference>
<reference evidence="4 5" key="1">
    <citation type="journal article" date="2023" name="BMC Biol.">
        <title>The compact genome of the sponge Oopsacas minuta (Hexactinellida) is lacking key metazoan core genes.</title>
        <authorList>
            <person name="Santini S."/>
            <person name="Schenkelaars Q."/>
            <person name="Jourda C."/>
            <person name="Duchesne M."/>
            <person name="Belahbib H."/>
            <person name="Rocher C."/>
            <person name="Selva M."/>
            <person name="Riesgo A."/>
            <person name="Vervoort M."/>
            <person name="Leys S.P."/>
            <person name="Kodjabachian L."/>
            <person name="Le Bivic A."/>
            <person name="Borchiellini C."/>
            <person name="Claverie J.M."/>
            <person name="Renard E."/>
        </authorList>
    </citation>
    <scope>NUCLEOTIDE SEQUENCE [LARGE SCALE GENOMIC DNA]</scope>
    <source>
        <strain evidence="4">SPO-2</strain>
    </source>
</reference>
<feature type="region of interest" description="Disordered" evidence="3">
    <location>
        <begin position="171"/>
        <end position="193"/>
    </location>
</feature>
<dbReference type="GO" id="GO:0005525">
    <property type="term" value="F:GTP binding"/>
    <property type="evidence" value="ECO:0007669"/>
    <property type="project" value="UniProtKB-KW"/>
</dbReference>
<sequence length="193" mass="21984">MEMKREQIKILVLGAGAVGKTCLTLQYVRNEFVCGYTPTIEEVYETPARVEDSLYILQILDTAGTDECGIIREQFYHQCDGYLLLFSVTDRFSLQEIKEIQKDIKRQVNRSIPFLVVGNKIDLSESRKISSDEGETIASMLGGEYIETSAKFHINVDRVFHTLVSKIQHNNKVTDKKTSKKERKAKKGKCSIL</sequence>
<gene>
    <name evidence="4" type="ORF">LOD99_12990</name>
</gene>
<evidence type="ECO:0000313" key="5">
    <source>
        <dbReference type="Proteomes" id="UP001165289"/>
    </source>
</evidence>
<evidence type="ECO:0000256" key="2">
    <source>
        <dbReference type="ARBA" id="ARBA00023134"/>
    </source>
</evidence>
<dbReference type="SMART" id="SM00173">
    <property type="entry name" value="RAS"/>
    <property type="match status" value="1"/>
</dbReference>
<dbReference type="InterPro" id="IPR020849">
    <property type="entry name" value="Small_GTPase_Ras-type"/>
</dbReference>
<evidence type="ECO:0000313" key="4">
    <source>
        <dbReference type="EMBL" id="KAI6645727.1"/>
    </source>
</evidence>
<name>A0AAV7J811_9METZ</name>
<dbReference type="SMART" id="SM00175">
    <property type="entry name" value="RAB"/>
    <property type="match status" value="1"/>
</dbReference>
<dbReference type="GO" id="GO:0003924">
    <property type="term" value="F:GTPase activity"/>
    <property type="evidence" value="ECO:0007669"/>
    <property type="project" value="InterPro"/>
</dbReference>
<keyword evidence="5" id="KW-1185">Reference proteome</keyword>
<dbReference type="Pfam" id="PF00071">
    <property type="entry name" value="Ras"/>
    <property type="match status" value="1"/>
</dbReference>
<dbReference type="Proteomes" id="UP001165289">
    <property type="component" value="Unassembled WGS sequence"/>
</dbReference>
<dbReference type="GO" id="GO:0007165">
    <property type="term" value="P:signal transduction"/>
    <property type="evidence" value="ECO:0007669"/>
    <property type="project" value="InterPro"/>
</dbReference>
<dbReference type="EMBL" id="JAKMXF010000365">
    <property type="protein sequence ID" value="KAI6645727.1"/>
    <property type="molecule type" value="Genomic_DNA"/>
</dbReference>
<dbReference type="NCBIfam" id="TIGR00231">
    <property type="entry name" value="small_GTP"/>
    <property type="match status" value="1"/>
</dbReference>
<evidence type="ECO:0000256" key="1">
    <source>
        <dbReference type="ARBA" id="ARBA00022741"/>
    </source>
</evidence>
<dbReference type="AlphaFoldDB" id="A0AAV7J811"/>
<keyword evidence="2" id="KW-0342">GTP-binding</keyword>
<evidence type="ECO:0000256" key="3">
    <source>
        <dbReference type="SAM" id="MobiDB-lite"/>
    </source>
</evidence>
<protein>
    <submittedName>
        <fullName evidence="4">Uncharacterized protein</fullName>
    </submittedName>
</protein>
<accession>A0AAV7J811</accession>
<dbReference type="InterPro" id="IPR005225">
    <property type="entry name" value="Small_GTP-bd"/>
</dbReference>
<dbReference type="PROSITE" id="PS51421">
    <property type="entry name" value="RAS"/>
    <property type="match status" value="1"/>
</dbReference>
<organism evidence="4 5">
    <name type="scientific">Oopsacas minuta</name>
    <dbReference type="NCBI Taxonomy" id="111878"/>
    <lineage>
        <taxon>Eukaryota</taxon>
        <taxon>Metazoa</taxon>
        <taxon>Porifera</taxon>
        <taxon>Hexactinellida</taxon>
        <taxon>Hexasterophora</taxon>
        <taxon>Lyssacinosida</taxon>
        <taxon>Leucopsacidae</taxon>
        <taxon>Oopsacas</taxon>
    </lineage>
</organism>
<dbReference type="Gene3D" id="3.40.50.300">
    <property type="entry name" value="P-loop containing nucleotide triphosphate hydrolases"/>
    <property type="match status" value="1"/>
</dbReference>
<dbReference type="FunFam" id="3.40.50.300:FF:001447">
    <property type="entry name" value="Ras-related protein Rab-1B"/>
    <property type="match status" value="1"/>
</dbReference>
<comment type="caution">
    <text evidence="4">The sequence shown here is derived from an EMBL/GenBank/DDBJ whole genome shotgun (WGS) entry which is preliminary data.</text>
</comment>
<dbReference type="CDD" id="cd00876">
    <property type="entry name" value="Ras"/>
    <property type="match status" value="1"/>
</dbReference>
<dbReference type="PROSITE" id="PS51419">
    <property type="entry name" value="RAB"/>
    <property type="match status" value="1"/>
</dbReference>
<keyword evidence="1" id="KW-0547">Nucleotide-binding</keyword>
<dbReference type="SUPFAM" id="SSF52540">
    <property type="entry name" value="P-loop containing nucleoside triphosphate hydrolases"/>
    <property type="match status" value="1"/>
</dbReference>
<dbReference type="InterPro" id="IPR027417">
    <property type="entry name" value="P-loop_NTPase"/>
</dbReference>
<dbReference type="InterPro" id="IPR001806">
    <property type="entry name" value="Small_GTPase"/>
</dbReference>
<proteinExistence type="predicted"/>
<dbReference type="PANTHER" id="PTHR24070">
    <property type="entry name" value="RAS, DI-RAS, AND RHEB FAMILY MEMBERS OF SMALL GTPASE SUPERFAMILY"/>
    <property type="match status" value="1"/>
</dbReference>
<dbReference type="GO" id="GO:0016020">
    <property type="term" value="C:membrane"/>
    <property type="evidence" value="ECO:0007669"/>
    <property type="project" value="InterPro"/>
</dbReference>
<feature type="compositionally biased region" description="Basic residues" evidence="3">
    <location>
        <begin position="178"/>
        <end position="193"/>
    </location>
</feature>